<dbReference type="PANTHER" id="PTHR11200:SF275">
    <property type="entry name" value="LD06095P"/>
    <property type="match status" value="1"/>
</dbReference>
<dbReference type="PANTHER" id="PTHR11200">
    <property type="entry name" value="INOSITOL 5-PHOSPHATASE"/>
    <property type="match status" value="1"/>
</dbReference>
<reference evidence="6 7" key="1">
    <citation type="submission" date="2014-06" db="EMBL/GenBank/DDBJ databases">
        <authorList>
            <person name="Swart Estienne"/>
        </authorList>
    </citation>
    <scope>NUCLEOTIDE SEQUENCE [LARGE SCALE GENOMIC DNA]</scope>
    <source>
        <strain evidence="6 7">130c</strain>
    </source>
</reference>
<evidence type="ECO:0000259" key="5">
    <source>
        <dbReference type="PROSITE" id="PS50275"/>
    </source>
</evidence>
<dbReference type="GO" id="GO:0046856">
    <property type="term" value="P:phosphatidylinositol dephosphorylation"/>
    <property type="evidence" value="ECO:0007669"/>
    <property type="project" value="InterPro"/>
</dbReference>
<dbReference type="EC" id="3.1.3.36" evidence="3"/>
<dbReference type="OrthoDB" id="405996at2759"/>
<accession>A0A078A0Q2</accession>
<feature type="domain" description="SAC" evidence="5">
    <location>
        <begin position="165"/>
        <end position="280"/>
    </location>
</feature>
<dbReference type="InterPro" id="IPR036691">
    <property type="entry name" value="Endo/exonu/phosph_ase_sf"/>
</dbReference>
<sequence length="991" mass="116346">MEDNTQTYNKMTQQSQDPYFTIINYTDCFKVIRLKFHLEFLQIFNETIGGEPIIFRRNDTGEKIAQVLVIDKKSCKIFEKDYEYQDQMDVRQMTINGVIGIINIMGYNYLGLIKEREYVGQMSGSNIYKIKDSILIPFQDSNILIGNNQGKKNQLNNYIISCQKLLNSGFFFSYGCDITQSQRSIIKIQQEDSLQQSLRQNWEIDGDKRYIWNYQISQDFRHHRVNSKWIVPIIQGYVGYHLFAQIQPKLELLLISRRAQYNAGTKAYNTGLNDEGDCANSSSKDYNESLFLSLLTRQDHWENQLKIGIEDLFDLARDDKIKNVHYDFKAELINDIQGTFQIENLGSENQYIVTVFQRLWEINGKELSFQFGLRKPQLKLTVKQAKKGILNKLKKMKKGVNNYFNSNYQDQLVHESLKNLTNSHPKQKHYGMQLLIDRQINRQISSFTKVQELNLLMFTWNCAGKAPHHKLDLNNLILPDDKANLPDLIVIGLQEIVKLNAKSVIAGKNKERNQMWIDLIQKNLQVSGNYSLLQTRSMVGCFILLFAKSEHKNSIKNIRTSKVKTGFGGNGGNKGCVSIRFHFNESSFVFMNCHLSSNQNKYQQRLDDLKQIKHKLFDQNEKYHDYPIRAHDYTFILGDLNFRIDMPLDDVKANIEQCNYAELWQYDQLLVAKQSDPILMGYSEGELNFNPTYKYDDDCDVYDTSKKQRIPAWCDRVLYQKPHNAHSYIQLMHYGRKESYFSDHRPVFALFKIHTFTSDQGLRTRLEESIIDQILSSEYIPKQLQSSAIENKPVEYFNFNELTETQQVDQNVQEYFDFNEPEDNDEEEKDEEEEDTQAIDDLIRGKPFDIQKYEQDYQTYQQNNQSSDLISFEDFIQNHKEQKIENKGEYFSFQTNDQNNPIKIDESELDMSSMSQPSLFKTQSHQVNIRQQDLLEYDENGLVKSNKKVINHQIQNKPKNSINEIRRKTVVFKPEDLELLGPKKEEFFEFE</sequence>
<dbReference type="Gene3D" id="3.60.10.10">
    <property type="entry name" value="Endonuclease/exonuclease/phosphatase"/>
    <property type="match status" value="1"/>
</dbReference>
<keyword evidence="4" id="KW-0378">Hydrolase</keyword>
<evidence type="ECO:0000256" key="2">
    <source>
        <dbReference type="ARBA" id="ARBA00009678"/>
    </source>
</evidence>
<organism evidence="6 7">
    <name type="scientific">Stylonychia lemnae</name>
    <name type="common">Ciliate</name>
    <dbReference type="NCBI Taxonomy" id="5949"/>
    <lineage>
        <taxon>Eukaryota</taxon>
        <taxon>Sar</taxon>
        <taxon>Alveolata</taxon>
        <taxon>Ciliophora</taxon>
        <taxon>Intramacronucleata</taxon>
        <taxon>Spirotrichea</taxon>
        <taxon>Stichotrichia</taxon>
        <taxon>Sporadotrichida</taxon>
        <taxon>Oxytrichidae</taxon>
        <taxon>Stylonychinae</taxon>
        <taxon>Stylonychia</taxon>
    </lineage>
</organism>
<dbReference type="InterPro" id="IPR002013">
    <property type="entry name" value="SAC_dom"/>
</dbReference>
<dbReference type="GO" id="GO:0004439">
    <property type="term" value="F:phosphatidylinositol-4,5-bisphosphate 5-phosphatase activity"/>
    <property type="evidence" value="ECO:0007669"/>
    <property type="project" value="UniProtKB-EC"/>
</dbReference>
<keyword evidence="7" id="KW-1185">Reference proteome</keyword>
<name>A0A078A0Q2_STYLE</name>
<dbReference type="EMBL" id="CCKQ01004618">
    <property type="protein sequence ID" value="CDW75781.1"/>
    <property type="molecule type" value="Genomic_DNA"/>
</dbReference>
<protein>
    <recommendedName>
        <fullName evidence="3">phosphoinositide 5-phosphatase</fullName>
        <ecNumber evidence="3">3.1.3.36</ecNumber>
    </recommendedName>
</protein>
<dbReference type="InterPro" id="IPR046985">
    <property type="entry name" value="IP5"/>
</dbReference>
<dbReference type="PROSITE" id="PS50275">
    <property type="entry name" value="SAC"/>
    <property type="match status" value="1"/>
</dbReference>
<evidence type="ECO:0000313" key="6">
    <source>
        <dbReference type="EMBL" id="CDW75781.1"/>
    </source>
</evidence>
<dbReference type="Pfam" id="PF02383">
    <property type="entry name" value="Syja_N"/>
    <property type="match status" value="1"/>
</dbReference>
<comment type="similarity">
    <text evidence="2">In the central section; belongs to the inositol 1,4,5-trisphosphate 5-phosphatase family.</text>
</comment>
<evidence type="ECO:0000313" key="7">
    <source>
        <dbReference type="Proteomes" id="UP000039865"/>
    </source>
</evidence>
<dbReference type="InParanoid" id="A0A078A0Q2"/>
<dbReference type="AlphaFoldDB" id="A0A078A0Q2"/>
<dbReference type="InterPro" id="IPR000300">
    <property type="entry name" value="IPPc"/>
</dbReference>
<comment type="similarity">
    <text evidence="1">Belongs to the synaptojanin family.</text>
</comment>
<dbReference type="SUPFAM" id="SSF56219">
    <property type="entry name" value="DNase I-like"/>
    <property type="match status" value="1"/>
</dbReference>
<evidence type="ECO:0000256" key="3">
    <source>
        <dbReference type="ARBA" id="ARBA00013044"/>
    </source>
</evidence>
<dbReference type="Proteomes" id="UP000039865">
    <property type="component" value="Unassembled WGS sequence"/>
</dbReference>
<dbReference type="SMART" id="SM00128">
    <property type="entry name" value="IPPc"/>
    <property type="match status" value="1"/>
</dbReference>
<gene>
    <name evidence="6" type="primary">Contig503.g559</name>
    <name evidence="6" type="ORF">STYLEM_4776</name>
</gene>
<dbReference type="Pfam" id="PF22669">
    <property type="entry name" value="Exo_endo_phos2"/>
    <property type="match status" value="1"/>
</dbReference>
<evidence type="ECO:0000256" key="4">
    <source>
        <dbReference type="ARBA" id="ARBA00022801"/>
    </source>
</evidence>
<evidence type="ECO:0000256" key="1">
    <source>
        <dbReference type="ARBA" id="ARBA00008943"/>
    </source>
</evidence>
<proteinExistence type="inferred from homology"/>